<dbReference type="STRING" id="1294263.JCM21531_3973"/>
<dbReference type="RefSeq" id="WP_038290948.1">
    <property type="nucleotide sequence ID" value="NZ_BAVR01000067.1"/>
</dbReference>
<comment type="caution">
    <text evidence="1">The sequence shown here is derived from an EMBL/GenBank/DDBJ whole genome shotgun (WGS) entry which is preliminary data.</text>
</comment>
<accession>W4VAD1</accession>
<dbReference type="OrthoDB" id="2081020at2"/>
<name>W4VAD1_9FIRM</name>
<dbReference type="Proteomes" id="UP000019109">
    <property type="component" value="Unassembled WGS sequence"/>
</dbReference>
<protein>
    <submittedName>
        <fullName evidence="1">Uncharacterized protein</fullName>
    </submittedName>
</protein>
<dbReference type="EMBL" id="BAVR01000067">
    <property type="protein sequence ID" value="GAE90370.1"/>
    <property type="molecule type" value="Genomic_DNA"/>
</dbReference>
<dbReference type="AlphaFoldDB" id="W4VAD1"/>
<evidence type="ECO:0000313" key="1">
    <source>
        <dbReference type="EMBL" id="GAE90370.1"/>
    </source>
</evidence>
<keyword evidence="2" id="KW-1185">Reference proteome</keyword>
<organism evidence="1 2">
    <name type="scientific">Acetivibrio straminisolvens JCM 21531</name>
    <dbReference type="NCBI Taxonomy" id="1294263"/>
    <lineage>
        <taxon>Bacteria</taxon>
        <taxon>Bacillati</taxon>
        <taxon>Bacillota</taxon>
        <taxon>Clostridia</taxon>
        <taxon>Eubacteriales</taxon>
        <taxon>Oscillospiraceae</taxon>
        <taxon>Acetivibrio</taxon>
    </lineage>
</organism>
<proteinExistence type="predicted"/>
<reference evidence="1" key="1">
    <citation type="journal article" date="2014" name="Genome Announc.">
        <title>Draft Genome Sequence of Clostridium straminisolvens Strain JCM 21531T, Isolated from a Cellulose-Degrading Bacterial Community.</title>
        <authorList>
            <person name="Yuki M."/>
            <person name="Oshima K."/>
            <person name="Suda W."/>
            <person name="Sakamoto M."/>
            <person name="Kitamura K."/>
            <person name="Iida T."/>
            <person name="Hattori M."/>
            <person name="Ohkuma M."/>
        </authorList>
    </citation>
    <scope>NUCLEOTIDE SEQUENCE [LARGE SCALE GENOMIC DNA]</scope>
    <source>
        <strain evidence="1">JCM 21531</strain>
    </source>
</reference>
<gene>
    <name evidence="1" type="ORF">JCM21531_3973</name>
</gene>
<sequence length="112" mass="13695">MLKSDINQIKNIDAIEKEYLTNELNAYNQNRIFYDINKLNKYTYLLPVVTNEMIKLLERKEYERVHDFADAVHNLPEFLVTDFWTADNYYKVYIKPYNKKWKDTFLCELKVR</sequence>
<evidence type="ECO:0000313" key="2">
    <source>
        <dbReference type="Proteomes" id="UP000019109"/>
    </source>
</evidence>